<dbReference type="GO" id="GO:0003684">
    <property type="term" value="F:damaged DNA binding"/>
    <property type="evidence" value="ECO:0007669"/>
    <property type="project" value="UniProtKB-UniRule"/>
</dbReference>
<gene>
    <name evidence="7" type="primary">recA</name>
    <name evidence="13" type="ORF">JonanDRAFT_1483</name>
</gene>
<keyword evidence="5 7" id="KW-0238">DNA-binding</keyword>
<keyword evidence="6 7" id="KW-0233">DNA recombination</keyword>
<dbReference type="Proteomes" id="UP000003806">
    <property type="component" value="Chromosome"/>
</dbReference>
<evidence type="ECO:0000256" key="2">
    <source>
        <dbReference type="ARBA" id="ARBA00015553"/>
    </source>
</evidence>
<dbReference type="Pfam" id="PF21096">
    <property type="entry name" value="RecA_C"/>
    <property type="match status" value="1"/>
</dbReference>
<dbReference type="SMART" id="SM00382">
    <property type="entry name" value="AAA"/>
    <property type="match status" value="1"/>
</dbReference>
<comment type="similarity">
    <text evidence="1 7 9">Belongs to the RecA family.</text>
</comment>
<feature type="region of interest" description="Disordered" evidence="10">
    <location>
        <begin position="342"/>
        <end position="363"/>
    </location>
</feature>
<dbReference type="PANTHER" id="PTHR45900:SF1">
    <property type="entry name" value="MITOCHONDRIAL DNA REPAIR PROTEIN RECA HOMOLOG-RELATED"/>
    <property type="match status" value="1"/>
</dbReference>
<dbReference type="NCBIfam" id="TIGR02012">
    <property type="entry name" value="tigrfam_recA"/>
    <property type="match status" value="1"/>
</dbReference>
<feature type="domain" description="RecA family profile 2" evidence="12">
    <location>
        <begin position="206"/>
        <end position="279"/>
    </location>
</feature>
<dbReference type="InterPro" id="IPR020584">
    <property type="entry name" value="DNA_recomb/repair_RecA_CS"/>
</dbReference>
<dbReference type="InterPro" id="IPR049428">
    <property type="entry name" value="RecA-like_N"/>
</dbReference>
<dbReference type="PRINTS" id="PR00142">
    <property type="entry name" value="RECA"/>
</dbReference>
<evidence type="ECO:0000313" key="13">
    <source>
        <dbReference type="EMBL" id="EHM13845.1"/>
    </source>
</evidence>
<dbReference type="InterPro" id="IPR020587">
    <property type="entry name" value="RecA_monomer-monomer_interface"/>
</dbReference>
<dbReference type="SUPFAM" id="SSF52540">
    <property type="entry name" value="P-loop containing nucleoside triphosphate hydrolases"/>
    <property type="match status" value="1"/>
</dbReference>
<dbReference type="eggNOG" id="COG0468">
    <property type="taxonomic scope" value="Bacteria"/>
</dbReference>
<dbReference type="InterPro" id="IPR027417">
    <property type="entry name" value="P-loop_NTPase"/>
</dbReference>
<keyword evidence="7 8" id="KW-0234">DNA repair</keyword>
<feature type="compositionally biased region" description="Acidic residues" evidence="10">
    <location>
        <begin position="344"/>
        <end position="353"/>
    </location>
</feature>
<dbReference type="SUPFAM" id="SSF54752">
    <property type="entry name" value="RecA protein, C-terminal domain"/>
    <property type="match status" value="1"/>
</dbReference>
<reference evidence="13 14" key="1">
    <citation type="submission" date="2011-11" db="EMBL/GenBank/DDBJ databases">
        <title>The Noncontiguous Finished genome of Jonquetella anthropi DSM 22815.</title>
        <authorList>
            <consortium name="US DOE Joint Genome Institute (JGI-PGF)"/>
            <person name="Lucas S."/>
            <person name="Copeland A."/>
            <person name="Lapidus A."/>
            <person name="Glavina del Rio T."/>
            <person name="Dalin E."/>
            <person name="Tice H."/>
            <person name="Bruce D."/>
            <person name="Goodwin L."/>
            <person name="Pitluck S."/>
            <person name="Peters L."/>
            <person name="Mikhailova N."/>
            <person name="Held B."/>
            <person name="Kyrpides N."/>
            <person name="Mavromatis K."/>
            <person name="Ivanova N."/>
            <person name="Markowitz V."/>
            <person name="Cheng J.-F."/>
            <person name="Hugenholtz P."/>
            <person name="Woyke T."/>
            <person name="Wu D."/>
            <person name="Gronow S."/>
            <person name="Wellnitz S."/>
            <person name="Brambilla E."/>
            <person name="Klenk H.-P."/>
            <person name="Eisen J.A."/>
        </authorList>
    </citation>
    <scope>NUCLEOTIDE SEQUENCE [LARGE SCALE GENOMIC DNA]</scope>
    <source>
        <strain evidence="13 14">DSM 22815</strain>
    </source>
</reference>
<evidence type="ECO:0000259" key="12">
    <source>
        <dbReference type="PROSITE" id="PS50163"/>
    </source>
</evidence>
<dbReference type="GO" id="GO:0003697">
    <property type="term" value="F:single-stranded DNA binding"/>
    <property type="evidence" value="ECO:0007669"/>
    <property type="project" value="UniProtKB-UniRule"/>
</dbReference>
<dbReference type="InterPro" id="IPR020588">
    <property type="entry name" value="RecA_ATP-bd"/>
</dbReference>
<organism evidence="13 14">
    <name type="scientific">Jonquetella anthropi DSM 22815</name>
    <dbReference type="NCBI Taxonomy" id="885272"/>
    <lineage>
        <taxon>Bacteria</taxon>
        <taxon>Thermotogati</taxon>
        <taxon>Synergistota</taxon>
        <taxon>Synergistia</taxon>
        <taxon>Synergistales</taxon>
        <taxon>Dethiosulfovibrionaceae</taxon>
        <taxon>Jonquetella</taxon>
    </lineage>
</organism>
<dbReference type="OrthoDB" id="9776733at2"/>
<dbReference type="PROSITE" id="PS50162">
    <property type="entry name" value="RECA_2"/>
    <property type="match status" value="1"/>
</dbReference>
<dbReference type="Gene3D" id="3.40.50.300">
    <property type="entry name" value="P-loop containing nucleotide triphosphate hydrolases"/>
    <property type="match status" value="1"/>
</dbReference>
<dbReference type="PROSITE" id="PS00321">
    <property type="entry name" value="RECA_1"/>
    <property type="match status" value="1"/>
</dbReference>
<dbReference type="CDD" id="cd00983">
    <property type="entry name" value="RecA"/>
    <property type="match status" value="1"/>
</dbReference>
<keyword evidence="7 8" id="KW-0742">SOS response</keyword>
<dbReference type="Pfam" id="PF00154">
    <property type="entry name" value="RecA_N"/>
    <property type="match status" value="1"/>
</dbReference>
<evidence type="ECO:0000256" key="10">
    <source>
        <dbReference type="SAM" id="MobiDB-lite"/>
    </source>
</evidence>
<comment type="subcellular location">
    <subcellularLocation>
        <location evidence="7">Cytoplasm</location>
    </subcellularLocation>
</comment>
<proteinExistence type="inferred from homology"/>
<dbReference type="STRING" id="885272.JonanDRAFT_1483"/>
<dbReference type="GO" id="GO:0006310">
    <property type="term" value="P:DNA recombination"/>
    <property type="evidence" value="ECO:0007669"/>
    <property type="project" value="UniProtKB-UniRule"/>
</dbReference>
<dbReference type="PROSITE" id="PS50163">
    <property type="entry name" value="RECA_3"/>
    <property type="match status" value="1"/>
</dbReference>
<dbReference type="GO" id="GO:0005829">
    <property type="term" value="C:cytosol"/>
    <property type="evidence" value="ECO:0007669"/>
    <property type="project" value="TreeGrafter"/>
</dbReference>
<dbReference type="RefSeq" id="WP_008519636.1">
    <property type="nucleotide sequence ID" value="NZ_CM001376.1"/>
</dbReference>
<dbReference type="InterPro" id="IPR049261">
    <property type="entry name" value="RecA-like_C"/>
</dbReference>
<sequence length="373" mass="39881">MTKRQAPTTKEEVLTQAIDEIRSKFGEGSIMRLGDNKAIQADVISTGILPLDVALGVGGLPRGRIVEIFGPEGTGKTTLALHAIAETQASGGIAAFIDAEHALDPRLAAALGVDVESLYLAQPDSGEQALYILETLVRSSAVDMVVVDSVAALTPQAEIDGQIGDPSVGLQARLMSYGLRRLTAAIAKSRCIVIFINQLRATISTGYARGPQETTTGGRALKFYTSVRIEVRRGKNITKGEETIGHELFIKVVKNKLAPPFRTAHASLIYGQGVPKTMAVVDMSMDANILKRKGSWVTYKGETIAQGKEKVAAYLDEHPDLKEEIKAAVLAKVSESLGFVTVSEEGDEPEEGEASGGPQIDIDEEVIELTNEE</sequence>
<dbReference type="EMBL" id="CM001376">
    <property type="protein sequence ID" value="EHM13845.1"/>
    <property type="molecule type" value="Genomic_DNA"/>
</dbReference>
<keyword evidence="4 7" id="KW-0067">ATP-binding</keyword>
<dbReference type="InterPro" id="IPR023400">
    <property type="entry name" value="RecA_C_sf"/>
</dbReference>
<keyword evidence="7 9" id="KW-0227">DNA damage</keyword>
<accession>H0UJ18</accession>
<evidence type="ECO:0000256" key="4">
    <source>
        <dbReference type="ARBA" id="ARBA00022840"/>
    </source>
</evidence>
<dbReference type="FunFam" id="3.40.50.300:FF:000087">
    <property type="entry name" value="Recombinase RecA"/>
    <property type="match status" value="1"/>
</dbReference>
<dbReference type="AlphaFoldDB" id="H0UJ18"/>
<evidence type="ECO:0000256" key="1">
    <source>
        <dbReference type="ARBA" id="ARBA00009391"/>
    </source>
</evidence>
<keyword evidence="14" id="KW-1185">Reference proteome</keyword>
<evidence type="ECO:0000313" key="14">
    <source>
        <dbReference type="Proteomes" id="UP000003806"/>
    </source>
</evidence>
<comment type="caution">
    <text evidence="7">Lacks conserved residue(s) required for the propagation of feature annotation.</text>
</comment>
<dbReference type="PANTHER" id="PTHR45900">
    <property type="entry name" value="RECA"/>
    <property type="match status" value="1"/>
</dbReference>
<evidence type="ECO:0000256" key="5">
    <source>
        <dbReference type="ARBA" id="ARBA00023125"/>
    </source>
</evidence>
<keyword evidence="7" id="KW-0963">Cytoplasm</keyword>
<feature type="domain" description="RecA family profile 1" evidence="11">
    <location>
        <begin position="40"/>
        <end position="199"/>
    </location>
</feature>
<evidence type="ECO:0000256" key="3">
    <source>
        <dbReference type="ARBA" id="ARBA00022741"/>
    </source>
</evidence>
<evidence type="ECO:0000259" key="11">
    <source>
        <dbReference type="PROSITE" id="PS50162"/>
    </source>
</evidence>
<dbReference type="InterPro" id="IPR013765">
    <property type="entry name" value="DNA_recomb/repair_RecA"/>
</dbReference>
<dbReference type="GO" id="GO:0006281">
    <property type="term" value="P:DNA repair"/>
    <property type="evidence" value="ECO:0007669"/>
    <property type="project" value="UniProtKB-UniRule"/>
</dbReference>
<name>H0UJ18_9BACT</name>
<dbReference type="GO" id="GO:0005524">
    <property type="term" value="F:ATP binding"/>
    <property type="evidence" value="ECO:0007669"/>
    <property type="project" value="UniProtKB-UniRule"/>
</dbReference>
<comment type="function">
    <text evidence="7">Can catalyze the hydrolysis of ATP in the presence of single-stranded DNA, the ATP-dependent uptake of single-stranded DNA by duplex DNA, and the ATP-dependent hybridization of homologous single-stranded DNAs. It interacts with LexA causing its activation and leading to its autocatalytic cleavage.</text>
</comment>
<protein>
    <recommendedName>
        <fullName evidence="2 7">Protein RecA</fullName>
    </recommendedName>
    <alternativeName>
        <fullName evidence="7 8">Recombinase A</fullName>
    </alternativeName>
</protein>
<dbReference type="HOGENOM" id="CLU_040469_3_2_0"/>
<evidence type="ECO:0000256" key="7">
    <source>
        <dbReference type="HAMAP-Rule" id="MF_00268"/>
    </source>
</evidence>
<evidence type="ECO:0000256" key="8">
    <source>
        <dbReference type="RuleBase" id="RU000526"/>
    </source>
</evidence>
<dbReference type="HAMAP" id="MF_00268">
    <property type="entry name" value="RecA"/>
    <property type="match status" value="1"/>
</dbReference>
<evidence type="ECO:0000256" key="9">
    <source>
        <dbReference type="RuleBase" id="RU004527"/>
    </source>
</evidence>
<keyword evidence="3 7" id="KW-0547">Nucleotide-binding</keyword>
<dbReference type="GO" id="GO:0140664">
    <property type="term" value="F:ATP-dependent DNA damage sensor activity"/>
    <property type="evidence" value="ECO:0007669"/>
    <property type="project" value="InterPro"/>
</dbReference>
<evidence type="ECO:0000256" key="6">
    <source>
        <dbReference type="ARBA" id="ARBA00023172"/>
    </source>
</evidence>
<dbReference type="GO" id="GO:0009432">
    <property type="term" value="P:SOS response"/>
    <property type="evidence" value="ECO:0007669"/>
    <property type="project" value="UniProtKB-UniRule"/>
</dbReference>
<dbReference type="InterPro" id="IPR003593">
    <property type="entry name" value="AAA+_ATPase"/>
</dbReference>